<feature type="transmembrane region" description="Helical" evidence="1">
    <location>
        <begin position="153"/>
        <end position="172"/>
    </location>
</feature>
<sequence length="222" mass="23651">MFEDLRQGRPSPFGPEVDTLLRAIDALAPAEERRATEAMLRAWPRRPDGAPERPEALRDGLAALAADLAAARRVDWFDAAKEGLILGGLAVPAAAVAYLLVALSVPEEQSRTLWTALPVAIGIPAMAGAVFGFTQARRPTRRRRALHEALKALVSGGIAGGVGGLFLMVTIIDAEGAVARLLEESPFVTAGIVMSFALLGGVVAARWRAAWALRRWDVSRKG</sequence>
<dbReference type="EMBL" id="FOSQ01000009">
    <property type="protein sequence ID" value="SFK86846.1"/>
    <property type="molecule type" value="Genomic_DNA"/>
</dbReference>
<evidence type="ECO:0000313" key="3">
    <source>
        <dbReference type="Proteomes" id="UP000199473"/>
    </source>
</evidence>
<organism evidence="2 3">
    <name type="scientific">Falsiroseomonas stagni DSM 19981</name>
    <dbReference type="NCBI Taxonomy" id="1123062"/>
    <lineage>
        <taxon>Bacteria</taxon>
        <taxon>Pseudomonadati</taxon>
        <taxon>Pseudomonadota</taxon>
        <taxon>Alphaproteobacteria</taxon>
        <taxon>Acetobacterales</taxon>
        <taxon>Roseomonadaceae</taxon>
        <taxon>Falsiroseomonas</taxon>
    </lineage>
</organism>
<feature type="transmembrane region" description="Helical" evidence="1">
    <location>
        <begin position="187"/>
        <end position="205"/>
    </location>
</feature>
<gene>
    <name evidence="2" type="ORF">SAMN02745775_10940</name>
</gene>
<dbReference type="AlphaFoldDB" id="A0A1I4D3U5"/>
<keyword evidence="1" id="KW-0472">Membrane</keyword>
<keyword evidence="1" id="KW-0812">Transmembrane</keyword>
<reference evidence="2 3" key="1">
    <citation type="submission" date="2016-10" db="EMBL/GenBank/DDBJ databases">
        <authorList>
            <person name="de Groot N.N."/>
        </authorList>
    </citation>
    <scope>NUCLEOTIDE SEQUENCE [LARGE SCALE GENOMIC DNA]</scope>
    <source>
        <strain evidence="2 3">DSM 19981</strain>
    </source>
</reference>
<keyword evidence="1" id="KW-1133">Transmembrane helix</keyword>
<name>A0A1I4D3U5_9PROT</name>
<feature type="transmembrane region" description="Helical" evidence="1">
    <location>
        <begin position="83"/>
        <end position="101"/>
    </location>
</feature>
<dbReference type="STRING" id="1123062.SAMN02745775_10940"/>
<proteinExistence type="predicted"/>
<dbReference type="RefSeq" id="WP_092961740.1">
    <property type="nucleotide sequence ID" value="NZ_FOSQ01000009.1"/>
</dbReference>
<feature type="transmembrane region" description="Helical" evidence="1">
    <location>
        <begin position="113"/>
        <end position="133"/>
    </location>
</feature>
<evidence type="ECO:0000256" key="1">
    <source>
        <dbReference type="SAM" id="Phobius"/>
    </source>
</evidence>
<keyword evidence="3" id="KW-1185">Reference proteome</keyword>
<dbReference type="Proteomes" id="UP000199473">
    <property type="component" value="Unassembled WGS sequence"/>
</dbReference>
<protein>
    <submittedName>
        <fullName evidence="2">Uncharacterized protein</fullName>
    </submittedName>
</protein>
<evidence type="ECO:0000313" key="2">
    <source>
        <dbReference type="EMBL" id="SFK86846.1"/>
    </source>
</evidence>
<accession>A0A1I4D3U5</accession>